<feature type="compositionally biased region" description="Basic and acidic residues" evidence="1">
    <location>
        <begin position="228"/>
        <end position="248"/>
    </location>
</feature>
<accession>A0A3S2M0B8</accession>
<proteinExistence type="predicted"/>
<gene>
    <name evidence="2" type="ORF">OJAV_G00133390</name>
</gene>
<feature type="compositionally biased region" description="Basic and acidic residues" evidence="1">
    <location>
        <begin position="211"/>
        <end position="220"/>
    </location>
</feature>
<dbReference type="Proteomes" id="UP000283210">
    <property type="component" value="Chromosome 13"/>
</dbReference>
<reference evidence="2 3" key="2">
    <citation type="submission" date="2019-01" db="EMBL/GenBank/DDBJ databases">
        <title>A chromosome length genome reference of the Java medaka (oryzias javanicus).</title>
        <authorList>
            <person name="Herpin A."/>
            <person name="Takehana Y."/>
            <person name="Naruse K."/>
            <person name="Ansai S."/>
            <person name="Kawaguchi M."/>
        </authorList>
    </citation>
    <scope>NUCLEOTIDE SEQUENCE [LARGE SCALE GENOMIC DNA]</scope>
    <source>
        <strain evidence="2">RS831</strain>
        <tissue evidence="2">Whole body</tissue>
    </source>
</reference>
<evidence type="ECO:0000256" key="1">
    <source>
        <dbReference type="SAM" id="MobiDB-lite"/>
    </source>
</evidence>
<dbReference type="OrthoDB" id="1022360at2759"/>
<feature type="compositionally biased region" description="Pro residues" evidence="1">
    <location>
        <begin position="327"/>
        <end position="337"/>
    </location>
</feature>
<name>A0A3S2M0B8_ORYJA</name>
<dbReference type="AlphaFoldDB" id="A0A3S2M0B8"/>
<dbReference type="EMBL" id="CM012449">
    <property type="protein sequence ID" value="RVE65216.1"/>
    <property type="molecule type" value="Genomic_DNA"/>
</dbReference>
<feature type="compositionally biased region" description="Polar residues" evidence="1">
    <location>
        <begin position="287"/>
        <end position="300"/>
    </location>
</feature>
<evidence type="ECO:0000313" key="2">
    <source>
        <dbReference type="EMBL" id="RVE65216.1"/>
    </source>
</evidence>
<protein>
    <submittedName>
        <fullName evidence="2">Uncharacterized protein</fullName>
    </submittedName>
</protein>
<feature type="region of interest" description="Disordered" evidence="1">
    <location>
        <begin position="132"/>
        <end position="352"/>
    </location>
</feature>
<sequence length="352" mass="38944">MLSFPVQHGAGKVGLQLTAKLLTRSSAAHVLLSAGKFANIPETQRENFYRNFPGLMLACSFHHHVHQEEKAPRGDLRSSLIEDTAQRPKPYIDINVITTVEPRKTIVRGTKLGSDGSLTWLLDEFDTMSVTRSNSLRRGSPPVQLRRDSSSMSRGQENGDPYQRHYSHPDRLDRDPARLEHYGADPRLAARPTQRDEGIQSRPQQQPRGQEPSRAHKDRAGPGPPPSPHRDRGPRKEQVWREPSDQRPKSSYTARDGSPQSPRDKRPLSGPNIHTPNLPVTDGGMKTAQQATRPFNTYPRSDSEGGRSPTGQPVRHHESSPQNGPSSAPPESPPAPSCPLTDRTPITPPTPA</sequence>
<organism evidence="2 3">
    <name type="scientific">Oryzias javanicus</name>
    <name type="common">Javanese ricefish</name>
    <name type="synonym">Aplocheilus javanicus</name>
    <dbReference type="NCBI Taxonomy" id="123683"/>
    <lineage>
        <taxon>Eukaryota</taxon>
        <taxon>Metazoa</taxon>
        <taxon>Chordata</taxon>
        <taxon>Craniata</taxon>
        <taxon>Vertebrata</taxon>
        <taxon>Euteleostomi</taxon>
        <taxon>Actinopterygii</taxon>
        <taxon>Neopterygii</taxon>
        <taxon>Teleostei</taxon>
        <taxon>Neoteleostei</taxon>
        <taxon>Acanthomorphata</taxon>
        <taxon>Ovalentaria</taxon>
        <taxon>Atherinomorphae</taxon>
        <taxon>Beloniformes</taxon>
        <taxon>Adrianichthyidae</taxon>
        <taxon>Oryziinae</taxon>
        <taxon>Oryzias</taxon>
    </lineage>
</organism>
<feature type="compositionally biased region" description="Polar residues" evidence="1">
    <location>
        <begin position="249"/>
        <end position="261"/>
    </location>
</feature>
<reference evidence="2 3" key="1">
    <citation type="submission" date="2018-11" db="EMBL/GenBank/DDBJ databases">
        <authorList>
            <person name="Lopez-Roques C."/>
            <person name="Donnadieu C."/>
            <person name="Bouchez O."/>
            <person name="Klopp C."/>
            <person name="Cabau C."/>
            <person name="Zahm M."/>
        </authorList>
    </citation>
    <scope>NUCLEOTIDE SEQUENCE [LARGE SCALE GENOMIC DNA]</scope>
    <source>
        <strain evidence="2">RS831</strain>
        <tissue evidence="2">Whole body</tissue>
    </source>
</reference>
<keyword evidence="3" id="KW-1185">Reference proteome</keyword>
<evidence type="ECO:0000313" key="3">
    <source>
        <dbReference type="Proteomes" id="UP000283210"/>
    </source>
</evidence>
<feature type="compositionally biased region" description="Basic and acidic residues" evidence="1">
    <location>
        <begin position="167"/>
        <end position="184"/>
    </location>
</feature>